<sequence>MMGEPVMLWLALLLGLCVTDVAPANLALGAAAVQSSTGDPNGNAEHAVDGNTEADYRKGSCTHTSREFNPWWRVDLGGVSSVNKVTITNRGDCCEERIRGAQIRIGDSLENNGNNNQLAATLLDAIKGSQTFEFQPIQGRYLNVFLPGNDETLSLCEVEVFSGPSKNIAAGAAAIQSSTWPHDGDAGNAVDGSTESEYQEGSCSHTLGETNPWWRVDLGRVFSIRRVSITNRGDCCEERLNGAEIRIGNSLENNGNSNHLVATVEHIPAGNTETFEFQPVQGRFLNIVLPGVNVYLTLCEVQVFTD</sequence>
<name>A0AC58HZC9_DANRE</name>
<accession>A0AC58HZC9</accession>
<proteinExistence type="predicted"/>
<dbReference type="RefSeq" id="XP_073787338.1">
    <property type="nucleotide sequence ID" value="XM_073931237.1"/>
</dbReference>
<evidence type="ECO:0000313" key="2">
    <source>
        <dbReference type="RefSeq" id="XP_073787338.1"/>
    </source>
</evidence>
<keyword evidence="1" id="KW-1185">Reference proteome</keyword>
<gene>
    <name evidence="2" type="primary">si:ch73-359m17.2</name>
</gene>
<organism evidence="1 2">
    <name type="scientific">Danio rerio</name>
    <name type="common">Zebrafish</name>
    <name type="synonym">Brachydanio rerio</name>
    <dbReference type="NCBI Taxonomy" id="7955"/>
    <lineage>
        <taxon>Eukaryota</taxon>
        <taxon>Metazoa</taxon>
        <taxon>Chordata</taxon>
        <taxon>Craniata</taxon>
        <taxon>Vertebrata</taxon>
        <taxon>Euteleostomi</taxon>
        <taxon>Actinopterygii</taxon>
        <taxon>Neopterygii</taxon>
        <taxon>Teleostei</taxon>
        <taxon>Ostariophysi</taxon>
        <taxon>Cypriniformes</taxon>
        <taxon>Danionidae</taxon>
        <taxon>Danioninae</taxon>
        <taxon>Danio</taxon>
    </lineage>
</organism>
<reference evidence="2" key="1">
    <citation type="submission" date="2025-08" db="UniProtKB">
        <authorList>
            <consortium name="RefSeq"/>
        </authorList>
    </citation>
    <scope>IDENTIFICATION</scope>
    <source>
        <strain evidence="2">Tuebingen</strain>
        <tissue evidence="2">Fibroblasts and whole tissue</tissue>
    </source>
</reference>
<protein>
    <submittedName>
        <fullName evidence="2">Uncharacterized protein isoform X2</fullName>
    </submittedName>
</protein>
<dbReference type="Proteomes" id="UP000000437">
    <property type="component" value="Chromosome 19"/>
</dbReference>
<evidence type="ECO:0000313" key="1">
    <source>
        <dbReference type="Proteomes" id="UP000000437"/>
    </source>
</evidence>